<protein>
    <submittedName>
        <fullName evidence="2">Uncharacterized protein</fullName>
    </submittedName>
</protein>
<feature type="region of interest" description="Disordered" evidence="1">
    <location>
        <begin position="63"/>
        <end position="82"/>
    </location>
</feature>
<proteinExistence type="predicted"/>
<accession>A0AAE1EYA4</accession>
<organism evidence="2 4">
    <name type="scientific">Petrolisthes cinctipes</name>
    <name type="common">Flat porcelain crab</name>
    <dbReference type="NCBI Taxonomy" id="88211"/>
    <lineage>
        <taxon>Eukaryota</taxon>
        <taxon>Metazoa</taxon>
        <taxon>Ecdysozoa</taxon>
        <taxon>Arthropoda</taxon>
        <taxon>Crustacea</taxon>
        <taxon>Multicrustacea</taxon>
        <taxon>Malacostraca</taxon>
        <taxon>Eumalacostraca</taxon>
        <taxon>Eucarida</taxon>
        <taxon>Decapoda</taxon>
        <taxon>Pleocyemata</taxon>
        <taxon>Anomura</taxon>
        <taxon>Galatheoidea</taxon>
        <taxon>Porcellanidae</taxon>
        <taxon>Petrolisthes</taxon>
    </lineage>
</organism>
<reference evidence="2" key="1">
    <citation type="submission" date="2023-10" db="EMBL/GenBank/DDBJ databases">
        <title>Genome assemblies of two species of porcelain crab, Petrolisthes cinctipes and Petrolisthes manimaculis (Anomura: Porcellanidae).</title>
        <authorList>
            <person name="Angst P."/>
        </authorList>
    </citation>
    <scope>NUCLEOTIDE SEQUENCE</scope>
    <source>
        <strain evidence="2">PB745_01</strain>
        <tissue evidence="2">Gill</tissue>
    </source>
</reference>
<dbReference type="EMBL" id="JAWQEG010004047">
    <property type="protein sequence ID" value="KAK3863298.1"/>
    <property type="molecule type" value="Genomic_DNA"/>
</dbReference>
<evidence type="ECO:0000256" key="1">
    <source>
        <dbReference type="SAM" id="MobiDB-lite"/>
    </source>
</evidence>
<dbReference type="Proteomes" id="UP001286313">
    <property type="component" value="Unassembled WGS sequence"/>
</dbReference>
<evidence type="ECO:0000313" key="3">
    <source>
        <dbReference type="EMBL" id="KAK3868078.1"/>
    </source>
</evidence>
<gene>
    <name evidence="3" type="ORF">Pcinc_026502</name>
    <name evidence="2" type="ORF">Pcinc_030925</name>
</gene>
<evidence type="ECO:0000313" key="4">
    <source>
        <dbReference type="Proteomes" id="UP001286313"/>
    </source>
</evidence>
<name>A0AAE1EYA4_PETCI</name>
<keyword evidence="4" id="KW-1185">Reference proteome</keyword>
<feature type="compositionally biased region" description="Gly residues" evidence="1">
    <location>
        <begin position="73"/>
        <end position="82"/>
    </location>
</feature>
<dbReference type="EMBL" id="JAWQEG010003084">
    <property type="protein sequence ID" value="KAK3868078.1"/>
    <property type="molecule type" value="Genomic_DNA"/>
</dbReference>
<comment type="caution">
    <text evidence="2">The sequence shown here is derived from an EMBL/GenBank/DDBJ whole genome shotgun (WGS) entry which is preliminary data.</text>
</comment>
<dbReference type="AlphaFoldDB" id="A0AAE1EYA4"/>
<evidence type="ECO:0000313" key="2">
    <source>
        <dbReference type="EMBL" id="KAK3863298.1"/>
    </source>
</evidence>
<sequence length="82" mass="8665">MTFGVDYMCGNQVIISDPTTLLRVADCWNEHPRGSSGEGAAVAAVMAEAWWAASRLVTWPTTPPARRFKASGPQGGGAGWAD</sequence>